<evidence type="ECO:0000313" key="3">
    <source>
        <dbReference type="Proteomes" id="UP000005446"/>
    </source>
</evidence>
<name>H0EJU0_GLAL7</name>
<dbReference type="InParanoid" id="H0EJU0"/>
<proteinExistence type="predicted"/>
<dbReference type="OrthoDB" id="3492129at2759"/>
<keyword evidence="3" id="KW-1185">Reference proteome</keyword>
<feature type="region of interest" description="Disordered" evidence="1">
    <location>
        <begin position="107"/>
        <end position="128"/>
    </location>
</feature>
<reference evidence="2 3" key="1">
    <citation type="journal article" date="2012" name="Eukaryot. Cell">
        <title>Genome sequence of the fungus Glarea lozoyensis: the first genome sequence of a species from the Helotiaceae family.</title>
        <authorList>
            <person name="Youssar L."/>
            <person name="Gruening B.A."/>
            <person name="Erxleben A."/>
            <person name="Guenther S."/>
            <person name="Huettel W."/>
        </authorList>
    </citation>
    <scope>NUCLEOTIDE SEQUENCE [LARGE SCALE GENOMIC DNA]</scope>
    <source>
        <strain evidence="3">ATCC 74030 / MF5533</strain>
    </source>
</reference>
<comment type="caution">
    <text evidence="2">The sequence shown here is derived from an EMBL/GenBank/DDBJ whole genome shotgun (WGS) entry which is preliminary data.</text>
</comment>
<accession>H0EJU0</accession>
<dbReference type="AlphaFoldDB" id="H0EJU0"/>
<gene>
    <name evidence="2" type="ORF">M7I_2822</name>
</gene>
<dbReference type="HOGENOM" id="CLU_062490_0_0_1"/>
<evidence type="ECO:0000313" key="2">
    <source>
        <dbReference type="EMBL" id="EHL01131.1"/>
    </source>
</evidence>
<sequence length="272" mass="29464">MAASTVMGVRALGHEKPSLLESDHPVKRRGPSINIYSTSKNSEICLPSPSILAAQAFYIQQKAYKAPITPPEPENTTRKAQEVWQIQSAVPSSPDIASTLEQFKISARSTPESPDNDNTTSLVPPRRQSVATTAADVPFLYIHSHLRTWGQTYLSNKSSADAFINPMVSRRLSMMLSAKTSPKDRDSLKTPLSRLGSGPTPIHVTYALHFLPVLAALLLSGHVRKGDTIDLPLPNPDSWAEVVGWVYTGNPVALSDGARENVEYLGGVVEGA</sequence>
<organism evidence="2 3">
    <name type="scientific">Glarea lozoyensis (strain ATCC 74030 / MF5533)</name>
    <dbReference type="NCBI Taxonomy" id="1104152"/>
    <lineage>
        <taxon>Eukaryota</taxon>
        <taxon>Fungi</taxon>
        <taxon>Dikarya</taxon>
        <taxon>Ascomycota</taxon>
        <taxon>Pezizomycotina</taxon>
        <taxon>Leotiomycetes</taxon>
        <taxon>Helotiales</taxon>
        <taxon>Helotiaceae</taxon>
        <taxon>Glarea</taxon>
    </lineage>
</organism>
<evidence type="ECO:0000256" key="1">
    <source>
        <dbReference type="SAM" id="MobiDB-lite"/>
    </source>
</evidence>
<feature type="compositionally biased region" description="Polar residues" evidence="1">
    <location>
        <begin position="107"/>
        <end position="122"/>
    </location>
</feature>
<protein>
    <submittedName>
        <fullName evidence="2">Uncharacterized protein</fullName>
    </submittedName>
</protein>
<dbReference type="Proteomes" id="UP000005446">
    <property type="component" value="Unassembled WGS sequence"/>
</dbReference>
<dbReference type="EMBL" id="AGUE01000060">
    <property type="protein sequence ID" value="EHL01131.1"/>
    <property type="molecule type" value="Genomic_DNA"/>
</dbReference>